<evidence type="ECO:0000313" key="2">
    <source>
        <dbReference type="Proteomes" id="UP001054837"/>
    </source>
</evidence>
<dbReference type="EMBL" id="BPLQ01007917">
    <property type="protein sequence ID" value="GIY33259.1"/>
    <property type="molecule type" value="Genomic_DNA"/>
</dbReference>
<organism evidence="1 2">
    <name type="scientific">Caerostris darwini</name>
    <dbReference type="NCBI Taxonomy" id="1538125"/>
    <lineage>
        <taxon>Eukaryota</taxon>
        <taxon>Metazoa</taxon>
        <taxon>Ecdysozoa</taxon>
        <taxon>Arthropoda</taxon>
        <taxon>Chelicerata</taxon>
        <taxon>Arachnida</taxon>
        <taxon>Araneae</taxon>
        <taxon>Araneomorphae</taxon>
        <taxon>Entelegynae</taxon>
        <taxon>Araneoidea</taxon>
        <taxon>Araneidae</taxon>
        <taxon>Caerostris</taxon>
    </lineage>
</organism>
<keyword evidence="2" id="KW-1185">Reference proteome</keyword>
<protein>
    <submittedName>
        <fullName evidence="1">HTH CENPB-type domain-containing protein</fullName>
    </submittedName>
</protein>
<proteinExistence type="predicted"/>
<reference evidence="1 2" key="1">
    <citation type="submission" date="2021-06" db="EMBL/GenBank/DDBJ databases">
        <title>Caerostris darwini draft genome.</title>
        <authorList>
            <person name="Kono N."/>
            <person name="Arakawa K."/>
        </authorList>
    </citation>
    <scope>NUCLEOTIDE SEQUENCE [LARGE SCALE GENOMIC DNA]</scope>
</reference>
<evidence type="ECO:0000313" key="1">
    <source>
        <dbReference type="EMBL" id="GIY33259.1"/>
    </source>
</evidence>
<dbReference type="Proteomes" id="UP001054837">
    <property type="component" value="Unassembled WGS sequence"/>
</dbReference>
<accession>A0AAV4SH27</accession>
<sequence length="97" mass="11282">MDETPVMFDFIENKTIGMKGIKTVHIKTIGHEKSHFSIMLSCLEDSTKIKPMIIFKRKAMPKSNRSKDIFIRGFEKEWMDGNGVKLGIRNIWQKQVP</sequence>
<dbReference type="AlphaFoldDB" id="A0AAV4SH27"/>
<gene>
    <name evidence="1" type="ORF">CDAR_590931</name>
</gene>
<comment type="caution">
    <text evidence="1">The sequence shown here is derived from an EMBL/GenBank/DDBJ whole genome shotgun (WGS) entry which is preliminary data.</text>
</comment>
<name>A0AAV4SH27_9ARAC</name>